<feature type="transmembrane region" description="Helical" evidence="2">
    <location>
        <begin position="153"/>
        <end position="176"/>
    </location>
</feature>
<dbReference type="Proteomes" id="UP001595937">
    <property type="component" value="Unassembled WGS sequence"/>
</dbReference>
<feature type="transmembrane region" description="Helical" evidence="2">
    <location>
        <begin position="188"/>
        <end position="205"/>
    </location>
</feature>
<reference evidence="4" key="1">
    <citation type="journal article" date="2019" name="Int. J. Syst. Evol. Microbiol.">
        <title>The Global Catalogue of Microorganisms (GCM) 10K type strain sequencing project: providing services to taxonomists for standard genome sequencing and annotation.</title>
        <authorList>
            <consortium name="The Broad Institute Genomics Platform"/>
            <consortium name="The Broad Institute Genome Sequencing Center for Infectious Disease"/>
            <person name="Wu L."/>
            <person name="Ma J."/>
        </authorList>
    </citation>
    <scope>NUCLEOTIDE SEQUENCE [LARGE SCALE GENOMIC DNA]</scope>
    <source>
        <strain evidence="4">CGMCC 1.16455</strain>
    </source>
</reference>
<evidence type="ECO:0000256" key="2">
    <source>
        <dbReference type="SAM" id="Phobius"/>
    </source>
</evidence>
<proteinExistence type="predicted"/>
<feature type="transmembrane region" description="Helical" evidence="2">
    <location>
        <begin position="325"/>
        <end position="351"/>
    </location>
</feature>
<gene>
    <name evidence="3" type="ORF">ACFPK8_14730</name>
</gene>
<accession>A0ABW0FI44</accession>
<dbReference type="RefSeq" id="WP_343921960.1">
    <property type="nucleotide sequence ID" value="NZ_BAAAIR010000004.1"/>
</dbReference>
<feature type="transmembrane region" description="Helical" evidence="2">
    <location>
        <begin position="283"/>
        <end position="305"/>
    </location>
</feature>
<feature type="transmembrane region" description="Helical" evidence="2">
    <location>
        <begin position="105"/>
        <end position="132"/>
    </location>
</feature>
<organism evidence="3 4">
    <name type="scientific">Brachybacterium tyrofermentans</name>
    <dbReference type="NCBI Taxonomy" id="47848"/>
    <lineage>
        <taxon>Bacteria</taxon>
        <taxon>Bacillati</taxon>
        <taxon>Actinomycetota</taxon>
        <taxon>Actinomycetes</taxon>
        <taxon>Micrococcales</taxon>
        <taxon>Dermabacteraceae</taxon>
        <taxon>Brachybacterium</taxon>
    </lineage>
</organism>
<keyword evidence="2" id="KW-0472">Membrane</keyword>
<feature type="transmembrane region" description="Helical" evidence="2">
    <location>
        <begin position="54"/>
        <end position="85"/>
    </location>
</feature>
<comment type="caution">
    <text evidence="3">The sequence shown here is derived from an EMBL/GenBank/DDBJ whole genome shotgun (WGS) entry which is preliminary data.</text>
</comment>
<feature type="transmembrane region" description="Helical" evidence="2">
    <location>
        <begin position="378"/>
        <end position="406"/>
    </location>
</feature>
<keyword evidence="2" id="KW-1133">Transmembrane helix</keyword>
<keyword evidence="2" id="KW-0812">Transmembrane</keyword>
<name>A0ABW0FI44_9MICO</name>
<evidence type="ECO:0000256" key="1">
    <source>
        <dbReference type="SAM" id="MobiDB-lite"/>
    </source>
</evidence>
<evidence type="ECO:0000313" key="3">
    <source>
        <dbReference type="EMBL" id="MFC5298764.1"/>
    </source>
</evidence>
<feature type="region of interest" description="Disordered" evidence="1">
    <location>
        <begin position="527"/>
        <end position="571"/>
    </location>
</feature>
<evidence type="ECO:0000313" key="4">
    <source>
        <dbReference type="Proteomes" id="UP001595937"/>
    </source>
</evidence>
<feature type="transmembrane region" description="Helical" evidence="2">
    <location>
        <begin position="412"/>
        <end position="434"/>
    </location>
</feature>
<dbReference type="GeneID" id="303295671"/>
<keyword evidence="4" id="KW-1185">Reference proteome</keyword>
<protein>
    <submittedName>
        <fullName evidence="3">Uncharacterized protein</fullName>
    </submittedName>
</protein>
<dbReference type="EMBL" id="JBHSLN010000081">
    <property type="protein sequence ID" value="MFC5298764.1"/>
    <property type="molecule type" value="Genomic_DNA"/>
</dbReference>
<sequence length="571" mass="59888">MTSPYSQALPPLTDLPAPRELPREATHLVPPAEIIADSKSALRRRLLRISWAPGLLLLGLWYVLLVLYVVGASPTFWFLTLLVSLGEPAMLRATTAQLGLTGGGLWAAFFLLPLFATVVSLAVTALAPSAIAGMDPRRHLSERGFQADVATRITAFLLGPSVLAVAALPLSVAVGLPQPWSGLGAGQLMAWTLAVGALLLAWILVRRTVSAPTVLGIEPAAALETTGRLDRDPVTRRAAAAQVLGQDRRHLPPNPGTAAARRALTPRGALTSLALITRASLTWVAPAAAGLGVIIFGIADVVITFNGLLQSDLVQVRSALRWQMVAVGVPVLALVALAVAFAPGLAVLAAAGQRSAVIDQRTYSSWEHRKRVNPWEALVVALTGWFSAALTLLGLVLFAVVLALLGAATALAWVWIVVGGLTLIPLLGAGASAAMRRGLRDVLYGPAGDYMRRETPHSLVAPDIGTRAQRAEDPAVRAEQRRRLQAQGGDHALAIFDLDASGERLWVDDSAPGAKDTAVRQADLAAGTLPDFGGEGSPFTRGDGSGDGPHGADGQDGRHGIPDSMTGLRER</sequence>